<dbReference type="OrthoDB" id="7906163at2"/>
<name>A0A286IB94_9HYPH</name>
<dbReference type="InterPro" id="IPR010321">
    <property type="entry name" value="DUF922"/>
</dbReference>
<evidence type="ECO:0000313" key="1">
    <source>
        <dbReference type="EMBL" id="SOE17413.1"/>
    </source>
</evidence>
<keyword evidence="1" id="KW-0645">Protease</keyword>
<dbReference type="EMBL" id="OCPC01000003">
    <property type="protein sequence ID" value="SOE17413.1"/>
    <property type="molecule type" value="Genomic_DNA"/>
</dbReference>
<gene>
    <name evidence="1" type="ORF">SAMN05877838_2312</name>
</gene>
<protein>
    <submittedName>
        <fullName evidence="1">Predicted secreted Zn-dependent protease</fullName>
    </submittedName>
</protein>
<reference evidence="2" key="1">
    <citation type="submission" date="2017-08" db="EMBL/GenBank/DDBJ databases">
        <authorList>
            <person name="Varghese N."/>
            <person name="Submissions S."/>
        </authorList>
    </citation>
    <scope>NUCLEOTIDE SEQUENCE [LARGE SCALE GENOMIC DNA]</scope>
    <source>
        <strain evidence="2">KCTC 23107</strain>
    </source>
</reference>
<keyword evidence="2" id="KW-1185">Reference proteome</keyword>
<dbReference type="Proteomes" id="UP000219465">
    <property type="component" value="Unassembled WGS sequence"/>
</dbReference>
<evidence type="ECO:0000313" key="2">
    <source>
        <dbReference type="Proteomes" id="UP000219465"/>
    </source>
</evidence>
<sequence>MAKHATKVACRPTHGASRLGPLVALGLQSRLQVTLLIWIAAALSACTTGKPGTTYRHYMVYAETTQGFARSVRANAPRGGRAFGLVEITFHPDYTLKPDGKACAATVKSVGLELVIVLPKWREGKPVPAQVKRTWARFDRTITAHENAHVRIARAYAARMKKSISGMRSASGCGDLKRRIKDRISKLKTQHLRAHDRFDARERKRLKALL</sequence>
<proteinExistence type="predicted"/>
<dbReference type="AlphaFoldDB" id="A0A286IB94"/>
<dbReference type="GO" id="GO:0008233">
    <property type="term" value="F:peptidase activity"/>
    <property type="evidence" value="ECO:0007669"/>
    <property type="project" value="UniProtKB-KW"/>
</dbReference>
<dbReference type="Pfam" id="PF06037">
    <property type="entry name" value="DUF922"/>
    <property type="match status" value="1"/>
</dbReference>
<accession>A0A286IB94</accession>
<keyword evidence="1" id="KW-0378">Hydrolase</keyword>
<dbReference type="GO" id="GO:0006508">
    <property type="term" value="P:proteolysis"/>
    <property type="evidence" value="ECO:0007669"/>
    <property type="project" value="UniProtKB-KW"/>
</dbReference>
<organism evidence="1 2">
    <name type="scientific">Hoeflea halophila</name>
    <dbReference type="NCBI Taxonomy" id="714899"/>
    <lineage>
        <taxon>Bacteria</taxon>
        <taxon>Pseudomonadati</taxon>
        <taxon>Pseudomonadota</taxon>
        <taxon>Alphaproteobacteria</taxon>
        <taxon>Hyphomicrobiales</taxon>
        <taxon>Rhizobiaceae</taxon>
        <taxon>Hoeflea</taxon>
    </lineage>
</organism>